<name>A0A168W1A5_9BACL</name>
<dbReference type="KEGG" id="fpn:ABE65_011485"/>
<dbReference type="Proteomes" id="UP000076623">
    <property type="component" value="Chromosome"/>
</dbReference>
<gene>
    <name evidence="1" type="ORF">ABE65_011485</name>
</gene>
<reference evidence="1 2" key="1">
    <citation type="submission" date="2016-04" db="EMBL/GenBank/DDBJ databases">
        <title>Complete genome sequence of Fictibacillus phosphorivorans G25-29, a strain toxic to nematodes.</title>
        <authorList>
            <person name="Zheng Z."/>
        </authorList>
    </citation>
    <scope>NUCLEOTIDE SEQUENCE [LARGE SCALE GENOMIC DNA]</scope>
    <source>
        <strain evidence="1 2">G25-29</strain>
    </source>
</reference>
<sequence length="120" mass="13730">MKKETRASVAYIALRLATGLKKSSVYDYSEGEYITIDGKVSVDNVDVYDYEIGCHVSGRSRNGQFDLYHYGNGNSIELKMKDNKFEGYDYDVSNHFSGTVSGKSLSLYDYEHSKYYDYSF</sequence>
<dbReference type="RefSeq" id="WP_066394939.1">
    <property type="nucleotide sequence ID" value="NZ_CP015378.1"/>
</dbReference>
<dbReference type="AlphaFoldDB" id="A0A168W1A5"/>
<keyword evidence="2" id="KW-1185">Reference proteome</keyword>
<organism evidence="1 2">
    <name type="scientific">Fictibacillus phosphorivorans</name>
    <dbReference type="NCBI Taxonomy" id="1221500"/>
    <lineage>
        <taxon>Bacteria</taxon>
        <taxon>Bacillati</taxon>
        <taxon>Bacillota</taxon>
        <taxon>Bacilli</taxon>
        <taxon>Bacillales</taxon>
        <taxon>Fictibacillaceae</taxon>
        <taxon>Fictibacillus</taxon>
    </lineage>
</organism>
<accession>A0A168W1A5</accession>
<proteinExistence type="predicted"/>
<protein>
    <submittedName>
        <fullName evidence="1">Uncharacterized protein</fullName>
    </submittedName>
</protein>
<evidence type="ECO:0000313" key="1">
    <source>
        <dbReference type="EMBL" id="ANC77389.1"/>
    </source>
</evidence>
<dbReference type="EMBL" id="CP015378">
    <property type="protein sequence ID" value="ANC77389.1"/>
    <property type="molecule type" value="Genomic_DNA"/>
</dbReference>
<evidence type="ECO:0000313" key="2">
    <source>
        <dbReference type="Proteomes" id="UP000076623"/>
    </source>
</evidence>